<evidence type="ECO:0000256" key="6">
    <source>
        <dbReference type="ARBA" id="ARBA00022729"/>
    </source>
</evidence>
<comment type="subcellular location">
    <subcellularLocation>
        <location evidence="1 11">Cell outer membrane</location>
        <topology evidence="1 11">Multi-pass membrane protein</topology>
    </subcellularLocation>
</comment>
<dbReference type="InterPro" id="IPR010949">
    <property type="entry name" value="TonB_Hb/transfer/lactofer_rcpt"/>
</dbReference>
<dbReference type="EMBL" id="JAKRRX010000168">
    <property type="protein sequence ID" value="MCW8336020.1"/>
    <property type="molecule type" value="Genomic_DNA"/>
</dbReference>
<evidence type="ECO:0000256" key="3">
    <source>
        <dbReference type="ARBA" id="ARBA00022448"/>
    </source>
</evidence>
<evidence type="ECO:0000259" key="15">
    <source>
        <dbReference type="Pfam" id="PF07715"/>
    </source>
</evidence>
<feature type="non-terminal residue" evidence="16">
    <location>
        <position position="673"/>
    </location>
</feature>
<dbReference type="PROSITE" id="PS52016">
    <property type="entry name" value="TONB_DEPENDENT_REC_3"/>
    <property type="match status" value="1"/>
</dbReference>
<dbReference type="GO" id="GO:0015344">
    <property type="term" value="F:siderophore uptake transmembrane transporter activity"/>
    <property type="evidence" value="ECO:0007669"/>
    <property type="project" value="TreeGrafter"/>
</dbReference>
<evidence type="ECO:0000256" key="8">
    <source>
        <dbReference type="ARBA" id="ARBA00023136"/>
    </source>
</evidence>
<evidence type="ECO:0000259" key="14">
    <source>
        <dbReference type="Pfam" id="PF00593"/>
    </source>
</evidence>
<evidence type="ECO:0000256" key="5">
    <source>
        <dbReference type="ARBA" id="ARBA00022692"/>
    </source>
</evidence>
<evidence type="ECO:0000313" key="17">
    <source>
        <dbReference type="Proteomes" id="UP001155586"/>
    </source>
</evidence>
<keyword evidence="9 16" id="KW-0675">Receptor</keyword>
<dbReference type="Gene3D" id="2.170.130.10">
    <property type="entry name" value="TonB-dependent receptor, plug domain"/>
    <property type="match status" value="1"/>
</dbReference>
<dbReference type="PANTHER" id="PTHR30069:SF29">
    <property type="entry name" value="HEMOGLOBIN AND HEMOGLOBIN-HAPTOGLOBIN-BINDING PROTEIN 1-RELATED"/>
    <property type="match status" value="1"/>
</dbReference>
<evidence type="ECO:0000256" key="12">
    <source>
        <dbReference type="RuleBase" id="RU003357"/>
    </source>
</evidence>
<protein>
    <submittedName>
        <fullName evidence="16">TonB-dependent hemoglobin/transferrin/lactoferrin family receptor</fullName>
    </submittedName>
</protein>
<reference evidence="16" key="1">
    <citation type="submission" date="2022-02" db="EMBL/GenBank/DDBJ databases">
        <title>Vibrio sp. nov., a new bacterium isolated from Bohai sea, China.</title>
        <authorList>
            <person name="Yuan Y."/>
        </authorList>
    </citation>
    <scope>NUCLEOTIDE SEQUENCE</scope>
    <source>
        <strain evidence="16">DBSS07</strain>
    </source>
</reference>
<keyword evidence="7 12" id="KW-0798">TonB box</keyword>
<keyword evidence="4 11" id="KW-1134">Transmembrane beta strand</keyword>
<keyword evidence="6 13" id="KW-0732">Signal</keyword>
<dbReference type="InterPro" id="IPR000531">
    <property type="entry name" value="Beta-barrel_TonB"/>
</dbReference>
<keyword evidence="8 11" id="KW-0472">Membrane</keyword>
<gene>
    <name evidence="16" type="ORF">MD483_19610</name>
</gene>
<keyword evidence="17" id="KW-1185">Reference proteome</keyword>
<dbReference type="InterPro" id="IPR037066">
    <property type="entry name" value="Plug_dom_sf"/>
</dbReference>
<dbReference type="Pfam" id="PF00593">
    <property type="entry name" value="TonB_dep_Rec_b-barrel"/>
    <property type="match status" value="1"/>
</dbReference>
<evidence type="ECO:0000256" key="9">
    <source>
        <dbReference type="ARBA" id="ARBA00023170"/>
    </source>
</evidence>
<dbReference type="PANTHER" id="PTHR30069">
    <property type="entry name" value="TONB-DEPENDENT OUTER MEMBRANE RECEPTOR"/>
    <property type="match status" value="1"/>
</dbReference>
<evidence type="ECO:0000256" key="2">
    <source>
        <dbReference type="ARBA" id="ARBA00008143"/>
    </source>
</evidence>
<dbReference type="NCBIfam" id="TIGR01786">
    <property type="entry name" value="TonB-hemlactrns"/>
    <property type="match status" value="1"/>
</dbReference>
<evidence type="ECO:0000256" key="4">
    <source>
        <dbReference type="ARBA" id="ARBA00022452"/>
    </source>
</evidence>
<dbReference type="InterPro" id="IPR039426">
    <property type="entry name" value="TonB-dep_rcpt-like"/>
</dbReference>
<dbReference type="NCBIfam" id="TIGR01785">
    <property type="entry name" value="TonB-hemin"/>
    <property type="match status" value="1"/>
</dbReference>
<sequence length="673" mass="73855">MYKKTLLSASIIIALSPSAMAESVATFDEVVVSATRTEQSKQDVSASIESVSSDELESSIANDLEDALKYTPGVDATTAGRFGISGFNIRGMDGDRVKVIVDGVTQTTPFNPGGGATQAIYPNAIELDTLKSIEINKGPSSSLYGSDALGGAVVMQTKDPEDVLRTEGDEHRFGIKSSYRSVDEQFKNTLTWAMRQGKLETLLIGTYSEGKETQTYGDGADISGEDRGLENPAEKDLNNILAKAYYQLNETNRLGLVFERYNYNYDERSLDGDYTMYFGPMPGLTYDNSRAQDENTRTRIGFNHEYTAPNAAFDSLLWSVDYQVTESSNANFATLTDHMGYVGYNGDRTRLREAEDKSIQLDAQLDKLVEFDSSVHEFTYGFNYKGTDFSLNNTDIFHDNGTTSPGTTTIPDAKVTEWGIFLQDNALFLNETLVLNAGIRYDSFEADPSTDDGFTTPKDKNSNDAFTGKLGAVYHFNQSLSTFAQVSQGFKAPTVEQLYYEYETGSIFVPNPDLEGEKSTSYEIGFRGQNNNAQFELVGFFNDYDDFIDSEDLGTVNGKESYTVVNRDAVEIKGAEFSSTILLDGAFDAPTGTYTKLSIAYAEGKDKTTGKSLDSVAPLTGIFGLGYDNVEYKFGALANLTMVAGKDDWAEEDNVGLSGYGILDLTAYYRPVT</sequence>
<keyword evidence="3 11" id="KW-0813">Transport</keyword>
<evidence type="ECO:0000256" key="7">
    <source>
        <dbReference type="ARBA" id="ARBA00023077"/>
    </source>
</evidence>
<evidence type="ECO:0000313" key="16">
    <source>
        <dbReference type="EMBL" id="MCW8336020.1"/>
    </source>
</evidence>
<feature type="domain" description="TonB-dependent receptor plug" evidence="15">
    <location>
        <begin position="41"/>
        <end position="152"/>
    </location>
</feature>
<dbReference type="SUPFAM" id="SSF56935">
    <property type="entry name" value="Porins"/>
    <property type="match status" value="1"/>
</dbReference>
<keyword evidence="5 11" id="KW-0812">Transmembrane</keyword>
<evidence type="ECO:0000256" key="1">
    <source>
        <dbReference type="ARBA" id="ARBA00004571"/>
    </source>
</evidence>
<dbReference type="GO" id="GO:0044718">
    <property type="term" value="P:siderophore transmembrane transport"/>
    <property type="evidence" value="ECO:0007669"/>
    <property type="project" value="TreeGrafter"/>
</dbReference>
<dbReference type="InterPro" id="IPR036942">
    <property type="entry name" value="Beta-barrel_TonB_sf"/>
</dbReference>
<organism evidence="16 17">
    <name type="scientific">Vibrio paucivorans</name>
    <dbReference type="NCBI Taxonomy" id="2829489"/>
    <lineage>
        <taxon>Bacteria</taxon>
        <taxon>Pseudomonadati</taxon>
        <taxon>Pseudomonadota</taxon>
        <taxon>Gammaproteobacteria</taxon>
        <taxon>Vibrionales</taxon>
        <taxon>Vibrionaceae</taxon>
        <taxon>Vibrio</taxon>
    </lineage>
</organism>
<dbReference type="AlphaFoldDB" id="A0A9X3CJM5"/>
<dbReference type="CDD" id="cd01347">
    <property type="entry name" value="ligand_gated_channel"/>
    <property type="match status" value="1"/>
</dbReference>
<name>A0A9X3CJM5_9VIBR</name>
<feature type="chain" id="PRO_5040921474" evidence="13">
    <location>
        <begin position="22"/>
        <end position="673"/>
    </location>
</feature>
<accession>A0A9X3CJM5</accession>
<dbReference type="InterPro" id="IPR011276">
    <property type="entry name" value="TonB_haem/Hb_rcpt"/>
</dbReference>
<dbReference type="GO" id="GO:0015232">
    <property type="term" value="F:heme transmembrane transporter activity"/>
    <property type="evidence" value="ECO:0007669"/>
    <property type="project" value="InterPro"/>
</dbReference>
<dbReference type="Proteomes" id="UP001155586">
    <property type="component" value="Unassembled WGS sequence"/>
</dbReference>
<dbReference type="RefSeq" id="WP_265689086.1">
    <property type="nucleotide sequence ID" value="NZ_JAKRRX010000168.1"/>
</dbReference>
<feature type="signal peptide" evidence="13">
    <location>
        <begin position="1"/>
        <end position="21"/>
    </location>
</feature>
<evidence type="ECO:0000256" key="10">
    <source>
        <dbReference type="ARBA" id="ARBA00023237"/>
    </source>
</evidence>
<feature type="domain" description="TonB-dependent receptor-like beta-barrel" evidence="14">
    <location>
        <begin position="242"/>
        <end position="671"/>
    </location>
</feature>
<evidence type="ECO:0000256" key="13">
    <source>
        <dbReference type="SAM" id="SignalP"/>
    </source>
</evidence>
<dbReference type="Gene3D" id="2.40.170.20">
    <property type="entry name" value="TonB-dependent receptor, beta-barrel domain"/>
    <property type="match status" value="1"/>
</dbReference>
<comment type="caution">
    <text evidence="16">The sequence shown here is derived from an EMBL/GenBank/DDBJ whole genome shotgun (WGS) entry which is preliminary data.</text>
</comment>
<keyword evidence="10 11" id="KW-0998">Cell outer membrane</keyword>
<evidence type="ECO:0000256" key="11">
    <source>
        <dbReference type="PROSITE-ProRule" id="PRU01360"/>
    </source>
</evidence>
<comment type="similarity">
    <text evidence="2">Belongs to the TonB-dependent receptor family. Hemoglobin/haptoglobin binding protein subfamily.</text>
</comment>
<dbReference type="GO" id="GO:0009279">
    <property type="term" value="C:cell outer membrane"/>
    <property type="evidence" value="ECO:0007669"/>
    <property type="project" value="UniProtKB-SubCell"/>
</dbReference>
<dbReference type="InterPro" id="IPR012910">
    <property type="entry name" value="Plug_dom"/>
</dbReference>
<dbReference type="Pfam" id="PF07715">
    <property type="entry name" value="Plug"/>
    <property type="match status" value="1"/>
</dbReference>
<proteinExistence type="inferred from homology"/>